<keyword evidence="8" id="KW-1185">Reference proteome</keyword>
<dbReference type="InterPro" id="IPR010998">
    <property type="entry name" value="Integrase_recombinase_N"/>
</dbReference>
<dbReference type="InterPro" id="IPR011010">
    <property type="entry name" value="DNA_brk_join_enz"/>
</dbReference>
<keyword evidence="2 4" id="KW-0238">DNA-binding</keyword>
<dbReference type="GO" id="GO:0003677">
    <property type="term" value="F:DNA binding"/>
    <property type="evidence" value="ECO:0007669"/>
    <property type="project" value="UniProtKB-UniRule"/>
</dbReference>
<keyword evidence="1" id="KW-0229">DNA integration</keyword>
<dbReference type="PROSITE" id="PS51898">
    <property type="entry name" value="TYR_RECOMBINASE"/>
    <property type="match status" value="1"/>
</dbReference>
<dbReference type="GO" id="GO:0015074">
    <property type="term" value="P:DNA integration"/>
    <property type="evidence" value="ECO:0007669"/>
    <property type="project" value="UniProtKB-KW"/>
</dbReference>
<dbReference type="AlphaFoldDB" id="A0A5R9J1J3"/>
<evidence type="ECO:0000259" key="6">
    <source>
        <dbReference type="PROSITE" id="PS51900"/>
    </source>
</evidence>
<feature type="domain" description="Core-binding (CB)" evidence="6">
    <location>
        <begin position="47"/>
        <end position="127"/>
    </location>
</feature>
<keyword evidence="3" id="KW-0233">DNA recombination</keyword>
<dbReference type="RefSeq" id="WP_138327883.1">
    <property type="nucleotide sequence ID" value="NZ_VCDI01000011.1"/>
</dbReference>
<dbReference type="CDD" id="cd00799">
    <property type="entry name" value="INT_Cre_C"/>
    <property type="match status" value="1"/>
</dbReference>
<dbReference type="Gene3D" id="1.10.150.130">
    <property type="match status" value="1"/>
</dbReference>
<proteinExistence type="predicted"/>
<dbReference type="GO" id="GO:0006310">
    <property type="term" value="P:DNA recombination"/>
    <property type="evidence" value="ECO:0007669"/>
    <property type="project" value="UniProtKB-KW"/>
</dbReference>
<feature type="domain" description="Tyr recombinase" evidence="5">
    <location>
        <begin position="153"/>
        <end position="366"/>
    </location>
</feature>
<evidence type="ECO:0000256" key="3">
    <source>
        <dbReference type="ARBA" id="ARBA00023172"/>
    </source>
</evidence>
<dbReference type="Proteomes" id="UP000305654">
    <property type="component" value="Unassembled WGS sequence"/>
</dbReference>
<dbReference type="PANTHER" id="PTHR34605">
    <property type="entry name" value="PHAGE_INTEGRASE DOMAIN-CONTAINING PROTEIN"/>
    <property type="match status" value="1"/>
</dbReference>
<sequence length="366" mass="39378">MLDDVSLPPLPVRPPQPAPVGHPPALIQAWFDHIVDAVVPQADGSLPTARRAADAYARRAKADNTRRAYRAGVRAWCDWCDRHTLPCLPGRAADVVAFLAAERGRGLSVNTIDLRRAAIRYLHYVAGLPVPTAEAQVTETLAGIHREAADLGQLPVQKLAATASILREILVLIPDDLAGLRDRALILVGFAGALRRSELAAIRVEHCVARERGISLTLPRSKGERAGKAVPVALPYGTTSLCPVRALRRWQDAAGISEGALFRRLYLPPTRREGGAGVRPGLVVGIEALDPGSIARILKLRAAAAGFDPDLVSGHSLKRGALSTGMERGVHPTRLKQLGRHRSYAVLDTYLELGDPFEGHPLNGVF</sequence>
<dbReference type="InterPro" id="IPR002104">
    <property type="entry name" value="Integrase_catalytic"/>
</dbReference>
<dbReference type="OrthoDB" id="5513193at2"/>
<name>A0A5R9J1J3_9PROT</name>
<organism evidence="7 8">
    <name type="scientific">Lichenicoccus roseus</name>
    <dbReference type="NCBI Taxonomy" id="2683649"/>
    <lineage>
        <taxon>Bacteria</taxon>
        <taxon>Pseudomonadati</taxon>
        <taxon>Pseudomonadota</taxon>
        <taxon>Alphaproteobacteria</taxon>
        <taxon>Acetobacterales</taxon>
        <taxon>Acetobacteraceae</taxon>
        <taxon>Lichenicoccus</taxon>
    </lineage>
</organism>
<evidence type="ECO:0000256" key="2">
    <source>
        <dbReference type="ARBA" id="ARBA00023125"/>
    </source>
</evidence>
<evidence type="ECO:0000259" key="5">
    <source>
        <dbReference type="PROSITE" id="PS51898"/>
    </source>
</evidence>
<gene>
    <name evidence="7" type="ORF">FE263_20350</name>
</gene>
<evidence type="ECO:0000313" key="7">
    <source>
        <dbReference type="EMBL" id="TLU70723.1"/>
    </source>
</evidence>
<protein>
    <submittedName>
        <fullName evidence="7">Recombinase</fullName>
    </submittedName>
</protein>
<dbReference type="InterPro" id="IPR013762">
    <property type="entry name" value="Integrase-like_cat_sf"/>
</dbReference>
<accession>A0A5R9J1J3</accession>
<dbReference type="InterPro" id="IPR044068">
    <property type="entry name" value="CB"/>
</dbReference>
<dbReference type="InterPro" id="IPR052925">
    <property type="entry name" value="Phage_Integrase-like_Recomb"/>
</dbReference>
<dbReference type="SUPFAM" id="SSF56349">
    <property type="entry name" value="DNA breaking-rejoining enzymes"/>
    <property type="match status" value="1"/>
</dbReference>
<dbReference type="EMBL" id="VCDI01000011">
    <property type="protein sequence ID" value="TLU70723.1"/>
    <property type="molecule type" value="Genomic_DNA"/>
</dbReference>
<evidence type="ECO:0000313" key="8">
    <source>
        <dbReference type="Proteomes" id="UP000305654"/>
    </source>
</evidence>
<dbReference type="SUPFAM" id="SSF47823">
    <property type="entry name" value="lambda integrase-like, N-terminal domain"/>
    <property type="match status" value="1"/>
</dbReference>
<comment type="caution">
    <text evidence="7">The sequence shown here is derived from an EMBL/GenBank/DDBJ whole genome shotgun (WGS) entry which is preliminary data.</text>
</comment>
<evidence type="ECO:0000256" key="1">
    <source>
        <dbReference type="ARBA" id="ARBA00022908"/>
    </source>
</evidence>
<evidence type="ECO:0000256" key="4">
    <source>
        <dbReference type="PROSITE-ProRule" id="PRU01248"/>
    </source>
</evidence>
<dbReference type="InterPro" id="IPR004107">
    <property type="entry name" value="Integrase_SAM-like_N"/>
</dbReference>
<dbReference type="Gene3D" id="1.10.443.10">
    <property type="entry name" value="Intergrase catalytic core"/>
    <property type="match status" value="1"/>
</dbReference>
<dbReference type="PROSITE" id="PS51900">
    <property type="entry name" value="CB"/>
    <property type="match status" value="1"/>
</dbReference>
<dbReference type="Pfam" id="PF02899">
    <property type="entry name" value="Phage_int_SAM_1"/>
    <property type="match status" value="1"/>
</dbReference>
<dbReference type="PANTHER" id="PTHR34605:SF4">
    <property type="entry name" value="DNA ADENINE METHYLTRANSFERASE"/>
    <property type="match status" value="1"/>
</dbReference>
<reference evidence="7 8" key="1">
    <citation type="submission" date="2019-05" db="EMBL/GenBank/DDBJ databases">
        <authorList>
            <person name="Pankratov T."/>
            <person name="Grouzdev D."/>
        </authorList>
    </citation>
    <scope>NUCLEOTIDE SEQUENCE [LARGE SCALE GENOMIC DNA]</scope>
    <source>
        <strain evidence="7 8">KEBCLARHB70R</strain>
    </source>
</reference>